<name>W1NKR6_AMBTC</name>
<reference evidence="2" key="1">
    <citation type="journal article" date="2013" name="Science">
        <title>The Amborella genome and the evolution of flowering plants.</title>
        <authorList>
            <consortium name="Amborella Genome Project"/>
        </authorList>
    </citation>
    <scope>NUCLEOTIDE SEQUENCE [LARGE SCALE GENOMIC DNA]</scope>
</reference>
<dbReference type="Gramene" id="ERM96108">
    <property type="protein sequence ID" value="ERM96108"/>
    <property type="gene ID" value="AMTR_s00841p00011080"/>
</dbReference>
<proteinExistence type="predicted"/>
<keyword evidence="2" id="KW-1185">Reference proteome</keyword>
<protein>
    <submittedName>
        <fullName evidence="1">Uncharacterized protein</fullName>
    </submittedName>
</protein>
<evidence type="ECO:0000313" key="1">
    <source>
        <dbReference type="EMBL" id="ERM96108.1"/>
    </source>
</evidence>
<feature type="non-terminal residue" evidence="1">
    <location>
        <position position="1"/>
    </location>
</feature>
<evidence type="ECO:0000313" key="2">
    <source>
        <dbReference type="Proteomes" id="UP000017836"/>
    </source>
</evidence>
<organism evidence="1 2">
    <name type="scientific">Amborella trichopoda</name>
    <dbReference type="NCBI Taxonomy" id="13333"/>
    <lineage>
        <taxon>Eukaryota</taxon>
        <taxon>Viridiplantae</taxon>
        <taxon>Streptophyta</taxon>
        <taxon>Embryophyta</taxon>
        <taxon>Tracheophyta</taxon>
        <taxon>Spermatophyta</taxon>
        <taxon>Magnoliopsida</taxon>
        <taxon>Amborellales</taxon>
        <taxon>Amborellaceae</taxon>
        <taxon>Amborella</taxon>
    </lineage>
</organism>
<feature type="non-terminal residue" evidence="1">
    <location>
        <position position="68"/>
    </location>
</feature>
<sequence>ARDDVDNTVACFFYAHGIFFNVTKGPRFYEMIYAVNNGPKGYVPTKYQRIRTTLLDKERSRINQALGV</sequence>
<dbReference type="HOGENOM" id="CLU_2801460_0_0_1"/>
<dbReference type="Proteomes" id="UP000017836">
    <property type="component" value="Unassembled WGS sequence"/>
</dbReference>
<accession>W1NKR6</accession>
<dbReference type="EMBL" id="KI397196">
    <property type="protein sequence ID" value="ERM96108.1"/>
    <property type="molecule type" value="Genomic_DNA"/>
</dbReference>
<gene>
    <name evidence="1" type="ORF">AMTR_s00841p00011080</name>
</gene>
<dbReference type="AlphaFoldDB" id="W1NKR6"/>